<gene>
    <name evidence="1" type="ORF">CRG98_048548</name>
</gene>
<organism evidence="1 2">
    <name type="scientific">Punica granatum</name>
    <name type="common">Pomegranate</name>
    <dbReference type="NCBI Taxonomy" id="22663"/>
    <lineage>
        <taxon>Eukaryota</taxon>
        <taxon>Viridiplantae</taxon>
        <taxon>Streptophyta</taxon>
        <taxon>Embryophyta</taxon>
        <taxon>Tracheophyta</taxon>
        <taxon>Spermatophyta</taxon>
        <taxon>Magnoliopsida</taxon>
        <taxon>eudicotyledons</taxon>
        <taxon>Gunneridae</taxon>
        <taxon>Pentapetalae</taxon>
        <taxon>rosids</taxon>
        <taxon>malvids</taxon>
        <taxon>Myrtales</taxon>
        <taxon>Lythraceae</taxon>
        <taxon>Punica</taxon>
    </lineage>
</organism>
<accession>A0A2I0HH97</accession>
<keyword evidence="2" id="KW-1185">Reference proteome</keyword>
<name>A0A2I0HH97_PUNGR</name>
<evidence type="ECO:0000313" key="2">
    <source>
        <dbReference type="Proteomes" id="UP000233551"/>
    </source>
</evidence>
<feature type="non-terminal residue" evidence="1">
    <location>
        <position position="1"/>
    </location>
</feature>
<protein>
    <submittedName>
        <fullName evidence="1">Uncharacterized protein</fullName>
    </submittedName>
</protein>
<feature type="non-terminal residue" evidence="1">
    <location>
        <position position="36"/>
    </location>
</feature>
<evidence type="ECO:0000313" key="1">
    <source>
        <dbReference type="EMBL" id="PKI31061.1"/>
    </source>
</evidence>
<dbReference type="EMBL" id="PGOL01010916">
    <property type="protein sequence ID" value="PKI31061.1"/>
    <property type="molecule type" value="Genomic_DNA"/>
</dbReference>
<proteinExistence type="predicted"/>
<sequence length="36" mass="4033">GHVGHRRKVMHRLTPFRELLSSLFPCTLTGKGLGTE</sequence>
<reference evidence="1 2" key="1">
    <citation type="submission" date="2017-11" db="EMBL/GenBank/DDBJ databases">
        <title>De-novo sequencing of pomegranate (Punica granatum L.) genome.</title>
        <authorList>
            <person name="Akparov Z."/>
            <person name="Amiraslanov A."/>
            <person name="Hajiyeva S."/>
            <person name="Abbasov M."/>
            <person name="Kaur K."/>
            <person name="Hamwieh A."/>
            <person name="Solovyev V."/>
            <person name="Salamov A."/>
            <person name="Braich B."/>
            <person name="Kosarev P."/>
            <person name="Mahmoud A."/>
            <person name="Hajiyev E."/>
            <person name="Babayeva S."/>
            <person name="Izzatullayeva V."/>
            <person name="Mammadov A."/>
            <person name="Mammadov A."/>
            <person name="Sharifova S."/>
            <person name="Ojaghi J."/>
            <person name="Eynullazada K."/>
            <person name="Bayramov B."/>
            <person name="Abdulazimova A."/>
            <person name="Shahmuradov I."/>
        </authorList>
    </citation>
    <scope>NUCLEOTIDE SEQUENCE [LARGE SCALE GENOMIC DNA]</scope>
    <source>
        <strain evidence="2">cv. AG2017</strain>
        <tissue evidence="1">Leaf</tissue>
    </source>
</reference>
<dbReference type="Proteomes" id="UP000233551">
    <property type="component" value="Unassembled WGS sequence"/>
</dbReference>
<comment type="caution">
    <text evidence="1">The sequence shown here is derived from an EMBL/GenBank/DDBJ whole genome shotgun (WGS) entry which is preliminary data.</text>
</comment>
<dbReference type="AlphaFoldDB" id="A0A2I0HH97"/>